<dbReference type="Pfam" id="PF00188">
    <property type="entry name" value="CAP"/>
    <property type="match status" value="1"/>
</dbReference>
<dbReference type="AlphaFoldDB" id="A0A914WHC9"/>
<dbReference type="SMART" id="SM00198">
    <property type="entry name" value="SCP"/>
    <property type="match status" value="1"/>
</dbReference>
<dbReference type="InterPro" id="IPR001283">
    <property type="entry name" value="CRISP-related"/>
</dbReference>
<dbReference type="PROSITE" id="PS01010">
    <property type="entry name" value="CRISP_2"/>
    <property type="match status" value="1"/>
</dbReference>
<dbReference type="SUPFAM" id="SSF55797">
    <property type="entry name" value="PR-1-like"/>
    <property type="match status" value="1"/>
</dbReference>
<dbReference type="InterPro" id="IPR035940">
    <property type="entry name" value="CAP_sf"/>
</dbReference>
<protein>
    <submittedName>
        <fullName evidence="3">SCP domain-containing protein</fullName>
    </submittedName>
</protein>
<dbReference type="WBParaSite" id="PSAMB.scaffold3915size16429.g22964.t1">
    <property type="protein sequence ID" value="PSAMB.scaffold3915size16429.g22964.t1"/>
    <property type="gene ID" value="PSAMB.scaffold3915size16429.g22964"/>
</dbReference>
<organism evidence="2 3">
    <name type="scientific">Plectus sambesii</name>
    <dbReference type="NCBI Taxonomy" id="2011161"/>
    <lineage>
        <taxon>Eukaryota</taxon>
        <taxon>Metazoa</taxon>
        <taxon>Ecdysozoa</taxon>
        <taxon>Nematoda</taxon>
        <taxon>Chromadorea</taxon>
        <taxon>Plectida</taxon>
        <taxon>Plectina</taxon>
        <taxon>Plectoidea</taxon>
        <taxon>Plectidae</taxon>
        <taxon>Plectus</taxon>
    </lineage>
</organism>
<accession>A0A914WHC9</accession>
<dbReference type="PROSITE" id="PS01009">
    <property type="entry name" value="CRISP_1"/>
    <property type="match status" value="1"/>
</dbReference>
<feature type="domain" description="SCP" evidence="1">
    <location>
        <begin position="1"/>
        <end position="136"/>
    </location>
</feature>
<dbReference type="InterPro" id="IPR014044">
    <property type="entry name" value="CAP_dom"/>
</dbReference>
<evidence type="ECO:0000313" key="2">
    <source>
        <dbReference type="Proteomes" id="UP000887566"/>
    </source>
</evidence>
<dbReference type="PRINTS" id="PR00838">
    <property type="entry name" value="V5ALLERGEN"/>
</dbReference>
<dbReference type="Proteomes" id="UP000887566">
    <property type="component" value="Unplaced"/>
</dbReference>
<dbReference type="InterPro" id="IPR018244">
    <property type="entry name" value="Allrgn_V5/Tpx1_CS"/>
</dbReference>
<proteinExistence type="predicted"/>
<dbReference type="GO" id="GO:0005576">
    <property type="term" value="C:extracellular region"/>
    <property type="evidence" value="ECO:0007669"/>
    <property type="project" value="InterPro"/>
</dbReference>
<reference evidence="3" key="1">
    <citation type="submission" date="2022-11" db="UniProtKB">
        <authorList>
            <consortium name="WormBaseParasite"/>
        </authorList>
    </citation>
    <scope>IDENTIFICATION</scope>
</reference>
<dbReference type="PRINTS" id="PR00837">
    <property type="entry name" value="V5TPXLIKE"/>
</dbReference>
<dbReference type="Gene3D" id="3.40.33.10">
    <property type="entry name" value="CAP"/>
    <property type="match status" value="1"/>
</dbReference>
<dbReference type="PANTHER" id="PTHR10334">
    <property type="entry name" value="CYSTEINE-RICH SECRETORY PROTEIN-RELATED"/>
    <property type="match status" value="1"/>
</dbReference>
<dbReference type="InterPro" id="IPR002413">
    <property type="entry name" value="V5_allergen-like"/>
</dbReference>
<dbReference type="CDD" id="cd05380">
    <property type="entry name" value="CAP_euk"/>
    <property type="match status" value="1"/>
</dbReference>
<name>A0A914WHC9_9BILA</name>
<sequence length="169" mass="18094">MGAGFAPPAKNMYKLTWDCALEATAQKWADTCLWKHSDRSVRNGSGENLFMQGGGRPTNSDLLKSAASGWWGELTKFGIPTNDVTLTSALFQSGVGHFTQMAWATTKSIGCGVSKCKGGQTAHVVCHYGPSGNWINQPIYEIGSSCKKNSDCMGDSSACSVDEGLCIWK</sequence>
<keyword evidence="2" id="KW-1185">Reference proteome</keyword>
<evidence type="ECO:0000313" key="3">
    <source>
        <dbReference type="WBParaSite" id="PSAMB.scaffold3915size16429.g22964.t1"/>
    </source>
</evidence>
<evidence type="ECO:0000259" key="1">
    <source>
        <dbReference type="SMART" id="SM00198"/>
    </source>
</evidence>